<dbReference type="CDD" id="cd09917">
    <property type="entry name" value="F-box_SF"/>
    <property type="match status" value="1"/>
</dbReference>
<dbReference type="InterPro" id="IPR001810">
    <property type="entry name" value="F-box_dom"/>
</dbReference>
<dbReference type="Proteomes" id="UP000691718">
    <property type="component" value="Unassembled WGS sequence"/>
</dbReference>
<dbReference type="Pfam" id="PF12937">
    <property type="entry name" value="F-box-like"/>
    <property type="match status" value="1"/>
</dbReference>
<gene>
    <name evidence="2" type="ORF">PAPOLLO_LOCUS7497</name>
</gene>
<dbReference type="SMART" id="SM00256">
    <property type="entry name" value="FBOX"/>
    <property type="match status" value="1"/>
</dbReference>
<reference evidence="2" key="1">
    <citation type="submission" date="2021-04" db="EMBL/GenBank/DDBJ databases">
        <authorList>
            <person name="Tunstrom K."/>
        </authorList>
    </citation>
    <scope>NUCLEOTIDE SEQUENCE</scope>
</reference>
<evidence type="ECO:0000313" key="3">
    <source>
        <dbReference type="Proteomes" id="UP000691718"/>
    </source>
</evidence>
<dbReference type="GO" id="GO:0031146">
    <property type="term" value="P:SCF-dependent proteasomal ubiquitin-dependent protein catabolic process"/>
    <property type="evidence" value="ECO:0007669"/>
    <property type="project" value="TreeGrafter"/>
</dbReference>
<dbReference type="PROSITE" id="PS50181">
    <property type="entry name" value="FBOX"/>
    <property type="match status" value="1"/>
</dbReference>
<dbReference type="EMBL" id="CAJQZP010000527">
    <property type="protein sequence ID" value="CAG4965941.1"/>
    <property type="molecule type" value="Genomic_DNA"/>
</dbReference>
<dbReference type="PANTHER" id="PTHR14381:SF1">
    <property type="entry name" value="F-BOX_WD REPEAT-CONTAINING PROTEIN 4"/>
    <property type="match status" value="1"/>
</dbReference>
<comment type="caution">
    <text evidence="2">The sequence shown here is derived from an EMBL/GenBank/DDBJ whole genome shotgun (WGS) entry which is preliminary data.</text>
</comment>
<protein>
    <submittedName>
        <fullName evidence="2">(apollo) hypothetical protein</fullName>
    </submittedName>
</protein>
<sequence length="437" mass="50371">MNEKFFLELPIDILVNIFSILCTHDLRNLMLTCKSLKNLIINNNHIWRKVGHNRLIIRNPLNSYENQSWYKRCLISHNWNKGIYKNQIVFHHDTLYMPWLKFHNSEILLLALGSDLFCFPTDRRGLPNCRKTLWTLDVPTIKRYDVRTNDISRFVINDSLLLCANRDGCVSVFQLSGTKNRPSLLCYIEDCHKYGEVEVTAVEAIKSKTNICVVTGSQKCPELCMWSWNFMENNDEFTYSEIQNMNCKKKVKPLSGDVGVRCLATNQSNDKLAIGLTGNNKPVVLNCEIYELQEPVDLTKSGKFAVRDIQWHNHNTLAYVSHSGYLRLLDIRTNNVVYESMDPFQSSLYCVKSDGHHALVVGASEYSRCVLFDARRPARHVQMYFTQKKSSPIYSLDFSSSKLIAAADRSIALVDFDVNPAAIKKRDYSQVFELVKR</sequence>
<keyword evidence="3" id="KW-1185">Reference proteome</keyword>
<dbReference type="InterPro" id="IPR052301">
    <property type="entry name" value="SCF_F-box/WD-repeat"/>
</dbReference>
<evidence type="ECO:0000313" key="2">
    <source>
        <dbReference type="EMBL" id="CAG4965941.1"/>
    </source>
</evidence>
<dbReference type="OrthoDB" id="435188at2759"/>
<evidence type="ECO:0000259" key="1">
    <source>
        <dbReference type="PROSITE" id="PS50181"/>
    </source>
</evidence>
<organism evidence="2 3">
    <name type="scientific">Parnassius apollo</name>
    <name type="common">Apollo butterfly</name>
    <name type="synonym">Papilio apollo</name>
    <dbReference type="NCBI Taxonomy" id="110799"/>
    <lineage>
        <taxon>Eukaryota</taxon>
        <taxon>Metazoa</taxon>
        <taxon>Ecdysozoa</taxon>
        <taxon>Arthropoda</taxon>
        <taxon>Hexapoda</taxon>
        <taxon>Insecta</taxon>
        <taxon>Pterygota</taxon>
        <taxon>Neoptera</taxon>
        <taxon>Endopterygota</taxon>
        <taxon>Lepidoptera</taxon>
        <taxon>Glossata</taxon>
        <taxon>Ditrysia</taxon>
        <taxon>Papilionoidea</taxon>
        <taxon>Papilionidae</taxon>
        <taxon>Parnassiinae</taxon>
        <taxon>Parnassini</taxon>
        <taxon>Parnassius</taxon>
        <taxon>Parnassius</taxon>
    </lineage>
</organism>
<dbReference type="AlphaFoldDB" id="A0A8S3WKN0"/>
<dbReference type="PANTHER" id="PTHR14381">
    <property type="entry name" value="DACTYLIN"/>
    <property type="match status" value="1"/>
</dbReference>
<name>A0A8S3WKN0_PARAO</name>
<dbReference type="GO" id="GO:0019005">
    <property type="term" value="C:SCF ubiquitin ligase complex"/>
    <property type="evidence" value="ECO:0007669"/>
    <property type="project" value="TreeGrafter"/>
</dbReference>
<accession>A0A8S3WKN0</accession>
<proteinExistence type="predicted"/>
<feature type="domain" description="F-box" evidence="1">
    <location>
        <begin position="3"/>
        <end position="50"/>
    </location>
</feature>